<accession>A0ABW1FUW2</accession>
<organism evidence="2 3">
    <name type="scientific">Streptacidiphilus monticola</name>
    <dbReference type="NCBI Taxonomy" id="2161674"/>
    <lineage>
        <taxon>Bacteria</taxon>
        <taxon>Bacillati</taxon>
        <taxon>Actinomycetota</taxon>
        <taxon>Actinomycetes</taxon>
        <taxon>Kitasatosporales</taxon>
        <taxon>Streptomycetaceae</taxon>
        <taxon>Streptacidiphilus</taxon>
    </lineage>
</organism>
<dbReference type="Proteomes" id="UP001596174">
    <property type="component" value="Unassembled WGS sequence"/>
</dbReference>
<reference evidence="3" key="1">
    <citation type="journal article" date="2019" name="Int. J. Syst. Evol. Microbiol.">
        <title>The Global Catalogue of Microorganisms (GCM) 10K type strain sequencing project: providing services to taxonomists for standard genome sequencing and annotation.</title>
        <authorList>
            <consortium name="The Broad Institute Genomics Platform"/>
            <consortium name="The Broad Institute Genome Sequencing Center for Infectious Disease"/>
            <person name="Wu L."/>
            <person name="Ma J."/>
        </authorList>
    </citation>
    <scope>NUCLEOTIDE SEQUENCE [LARGE SCALE GENOMIC DNA]</scope>
    <source>
        <strain evidence="3">JCM 4816</strain>
    </source>
</reference>
<dbReference type="InterPro" id="IPR006121">
    <property type="entry name" value="HMA_dom"/>
</dbReference>
<gene>
    <name evidence="2" type="ORF">ACFP3V_03325</name>
</gene>
<dbReference type="RefSeq" id="WP_380579488.1">
    <property type="nucleotide sequence ID" value="NZ_JBHSQJ010000010.1"/>
</dbReference>
<evidence type="ECO:0000259" key="1">
    <source>
        <dbReference type="PROSITE" id="PS50846"/>
    </source>
</evidence>
<comment type="caution">
    <text evidence="2">The sequence shown here is derived from an EMBL/GenBank/DDBJ whole genome shotgun (WGS) entry which is preliminary data.</text>
</comment>
<dbReference type="InterPro" id="IPR036163">
    <property type="entry name" value="HMA_dom_sf"/>
</dbReference>
<dbReference type="PROSITE" id="PS50846">
    <property type="entry name" value="HMA_2"/>
    <property type="match status" value="1"/>
</dbReference>
<name>A0ABW1FUW2_9ACTN</name>
<dbReference type="CDD" id="cd00371">
    <property type="entry name" value="HMA"/>
    <property type="match status" value="1"/>
</dbReference>
<feature type="domain" description="HMA" evidence="1">
    <location>
        <begin position="23"/>
        <end position="88"/>
    </location>
</feature>
<sequence length="91" mass="9133">MSCCSTTGTCTTSAGVTTLTVGAETAYRVSGMTCGHCEQAVTAEVSALEGVTAVRADAATGTVLVTATREIDEAALRAAVDEAGYELVGRI</sequence>
<dbReference type="Pfam" id="PF00403">
    <property type="entry name" value="HMA"/>
    <property type="match status" value="1"/>
</dbReference>
<evidence type="ECO:0000313" key="3">
    <source>
        <dbReference type="Proteomes" id="UP001596174"/>
    </source>
</evidence>
<proteinExistence type="predicted"/>
<dbReference type="SUPFAM" id="SSF55008">
    <property type="entry name" value="HMA, heavy metal-associated domain"/>
    <property type="match status" value="1"/>
</dbReference>
<dbReference type="Gene3D" id="3.30.70.100">
    <property type="match status" value="1"/>
</dbReference>
<dbReference type="EMBL" id="JBHSQJ010000010">
    <property type="protein sequence ID" value="MFC5906255.1"/>
    <property type="molecule type" value="Genomic_DNA"/>
</dbReference>
<protein>
    <submittedName>
        <fullName evidence="2">Heavy-metal-associated domain-containing protein</fullName>
    </submittedName>
</protein>
<keyword evidence="3" id="KW-1185">Reference proteome</keyword>
<evidence type="ECO:0000313" key="2">
    <source>
        <dbReference type="EMBL" id="MFC5906255.1"/>
    </source>
</evidence>